<evidence type="ECO:0000259" key="5">
    <source>
        <dbReference type="PROSITE" id="PS51898"/>
    </source>
</evidence>
<evidence type="ECO:0000256" key="3">
    <source>
        <dbReference type="ARBA" id="ARBA00023172"/>
    </source>
</evidence>
<keyword evidence="8" id="KW-1185">Reference proteome</keyword>
<evidence type="ECO:0000256" key="4">
    <source>
        <dbReference type="PROSITE-ProRule" id="PRU01248"/>
    </source>
</evidence>
<dbReference type="InterPro" id="IPR013762">
    <property type="entry name" value="Integrase-like_cat_sf"/>
</dbReference>
<dbReference type="Pfam" id="PF00589">
    <property type="entry name" value="Phage_integrase"/>
    <property type="match status" value="1"/>
</dbReference>
<dbReference type="Gene3D" id="1.10.443.10">
    <property type="entry name" value="Intergrase catalytic core"/>
    <property type="match status" value="1"/>
</dbReference>
<dbReference type="GO" id="GO:0003677">
    <property type="term" value="F:DNA binding"/>
    <property type="evidence" value="ECO:0007669"/>
    <property type="project" value="UniProtKB-UniRule"/>
</dbReference>
<keyword evidence="2 4" id="KW-0238">DNA-binding</keyword>
<dbReference type="Pfam" id="PF02899">
    <property type="entry name" value="Phage_int_SAM_1"/>
    <property type="match status" value="1"/>
</dbReference>
<sequence length="284" mass="33218">MQLKNFLEFLKFEKRSSQNTLNGYNRDLTQFFLFVKKDFSEIGEKEISSYIDNLNKKLRKNSVLRKVSVLKTFYKFCYLNKLITKDPAGIIKNLKREYQPPETLTLEEIKQIVDNCPNTPAGIQNRLIIKLLIVTGAMISEILNLKIKDIENQYDKFIKTLGKNSKYQIKLIDNSFEIEIKNYLEIYRPKLKNANESLKIFPDIRREKFWKNLKIIAQNAKIEKNVYPHIFRNSLVGILSEANADICIIQEVLGKVNITTAKIKKNVEKSKLKMIYNNIKLGDD</sequence>
<evidence type="ECO:0000313" key="7">
    <source>
        <dbReference type="EMBL" id="ACV38395.1"/>
    </source>
</evidence>
<dbReference type="GO" id="GO:0015074">
    <property type="term" value="P:DNA integration"/>
    <property type="evidence" value="ECO:0007669"/>
    <property type="project" value="UniProtKB-KW"/>
</dbReference>
<dbReference type="GO" id="GO:0006310">
    <property type="term" value="P:DNA recombination"/>
    <property type="evidence" value="ECO:0007669"/>
    <property type="project" value="UniProtKB-KW"/>
</dbReference>
<dbReference type="InterPro" id="IPR050090">
    <property type="entry name" value="Tyrosine_recombinase_XerCD"/>
</dbReference>
<evidence type="ECO:0000256" key="2">
    <source>
        <dbReference type="ARBA" id="ARBA00023125"/>
    </source>
</evidence>
<keyword evidence="1" id="KW-0229">DNA integration</keyword>
<organism evidence="7 8">
    <name type="scientific">Leptotrichia buccalis (strain ATCC 14201 / DSM 1135 / JCM 12969 / NCTC 10249 / C-1013-b)</name>
    <dbReference type="NCBI Taxonomy" id="523794"/>
    <lineage>
        <taxon>Bacteria</taxon>
        <taxon>Fusobacteriati</taxon>
        <taxon>Fusobacteriota</taxon>
        <taxon>Fusobacteriia</taxon>
        <taxon>Fusobacteriales</taxon>
        <taxon>Leptotrichiaceae</taxon>
        <taxon>Leptotrichia</taxon>
    </lineage>
</organism>
<evidence type="ECO:0000256" key="1">
    <source>
        <dbReference type="ARBA" id="ARBA00022908"/>
    </source>
</evidence>
<dbReference type="InterPro" id="IPR011010">
    <property type="entry name" value="DNA_brk_join_enz"/>
</dbReference>
<dbReference type="STRING" id="523794.Lebu_0484"/>
<proteinExistence type="predicted"/>
<dbReference type="InterPro" id="IPR004107">
    <property type="entry name" value="Integrase_SAM-like_N"/>
</dbReference>
<gene>
    <name evidence="7" type="ordered locus">Lebu_0484</name>
</gene>
<dbReference type="eggNOG" id="COG4974">
    <property type="taxonomic scope" value="Bacteria"/>
</dbReference>
<evidence type="ECO:0000259" key="6">
    <source>
        <dbReference type="PROSITE" id="PS51900"/>
    </source>
</evidence>
<name>C7NEN4_LEPBD</name>
<dbReference type="HOGENOM" id="CLU_027562_9_5_0"/>
<feature type="domain" description="Tyr recombinase" evidence="5">
    <location>
        <begin position="99"/>
        <end position="284"/>
    </location>
</feature>
<dbReference type="AlphaFoldDB" id="C7NEN4"/>
<dbReference type="InterPro" id="IPR044068">
    <property type="entry name" value="CB"/>
</dbReference>
<dbReference type="PANTHER" id="PTHR30349:SF81">
    <property type="entry name" value="TYROSINE RECOMBINASE XERC"/>
    <property type="match status" value="1"/>
</dbReference>
<dbReference type="Proteomes" id="UP000001910">
    <property type="component" value="Chromosome"/>
</dbReference>
<dbReference type="Gene3D" id="1.10.150.130">
    <property type="match status" value="1"/>
</dbReference>
<dbReference type="KEGG" id="lba:Lebu_0484"/>
<reference evidence="7 8" key="1">
    <citation type="journal article" date="2009" name="Stand. Genomic Sci.">
        <title>Complete genome sequence of Leptotrichia buccalis type strain (C-1013-b).</title>
        <authorList>
            <person name="Ivanova N."/>
            <person name="Gronow S."/>
            <person name="Lapidus A."/>
            <person name="Copeland A."/>
            <person name="Glavina Del Rio T."/>
            <person name="Nolan M."/>
            <person name="Lucas S."/>
            <person name="Chen F."/>
            <person name="Tice H."/>
            <person name="Cheng J.F."/>
            <person name="Saunders E."/>
            <person name="Bruce D."/>
            <person name="Goodwin L."/>
            <person name="Brettin T."/>
            <person name="Detter J.C."/>
            <person name="Han C."/>
            <person name="Pitluck S."/>
            <person name="Mikhailova N."/>
            <person name="Pati A."/>
            <person name="Mavrommatis K."/>
            <person name="Chen A."/>
            <person name="Palaniappan K."/>
            <person name="Land M."/>
            <person name="Hauser L."/>
            <person name="Chang Y.J."/>
            <person name="Jeffries C.D."/>
            <person name="Chain P."/>
            <person name="Rohde C."/>
            <person name="Goker M."/>
            <person name="Bristow J."/>
            <person name="Eisen J.A."/>
            <person name="Markowitz V."/>
            <person name="Hugenholtz P."/>
            <person name="Kyrpides N.C."/>
            <person name="Klenk H.P."/>
        </authorList>
    </citation>
    <scope>NUCLEOTIDE SEQUENCE [LARGE SCALE GENOMIC DNA]</scope>
    <source>
        <strain evidence="8">ATCC 14201 / DSM 1135 / JCM 12969 / NCTC 10249 / C-1013-b</strain>
    </source>
</reference>
<dbReference type="EMBL" id="CP001685">
    <property type="protein sequence ID" value="ACV38395.1"/>
    <property type="molecule type" value="Genomic_DNA"/>
</dbReference>
<feature type="domain" description="Core-binding (CB)" evidence="6">
    <location>
        <begin position="1"/>
        <end position="78"/>
    </location>
</feature>
<dbReference type="InterPro" id="IPR010998">
    <property type="entry name" value="Integrase_recombinase_N"/>
</dbReference>
<evidence type="ECO:0000313" key="8">
    <source>
        <dbReference type="Proteomes" id="UP000001910"/>
    </source>
</evidence>
<keyword evidence="3" id="KW-0233">DNA recombination</keyword>
<protein>
    <submittedName>
        <fullName evidence="7">Integrase domain protein SAM domain protein</fullName>
    </submittedName>
</protein>
<dbReference type="PANTHER" id="PTHR30349">
    <property type="entry name" value="PHAGE INTEGRASE-RELATED"/>
    <property type="match status" value="1"/>
</dbReference>
<accession>C7NEN4</accession>
<dbReference type="PROSITE" id="PS51900">
    <property type="entry name" value="CB"/>
    <property type="match status" value="1"/>
</dbReference>
<dbReference type="InterPro" id="IPR002104">
    <property type="entry name" value="Integrase_catalytic"/>
</dbReference>
<dbReference type="PROSITE" id="PS51898">
    <property type="entry name" value="TYR_RECOMBINASE"/>
    <property type="match status" value="1"/>
</dbReference>
<dbReference type="SUPFAM" id="SSF56349">
    <property type="entry name" value="DNA breaking-rejoining enzymes"/>
    <property type="match status" value="1"/>
</dbReference>